<dbReference type="InterPro" id="IPR002110">
    <property type="entry name" value="Ankyrin_rpt"/>
</dbReference>
<keyword evidence="5 9" id="KW-0378">Hydrolase</keyword>
<evidence type="ECO:0000259" key="14">
    <source>
        <dbReference type="Pfam" id="PF06280"/>
    </source>
</evidence>
<dbReference type="SUPFAM" id="SSF48403">
    <property type="entry name" value="Ankyrin repeat"/>
    <property type="match status" value="1"/>
</dbReference>
<name>A0AAI9XJH8_9PEZI</name>
<dbReference type="GO" id="GO:0004252">
    <property type="term" value="F:serine-type endopeptidase activity"/>
    <property type="evidence" value="ECO:0007669"/>
    <property type="project" value="UniProtKB-UniRule"/>
</dbReference>
<feature type="active site" description="Charge relay system" evidence="9">
    <location>
        <position position="1745"/>
    </location>
</feature>
<feature type="repeat" description="ANK" evidence="8">
    <location>
        <begin position="25"/>
        <end position="57"/>
    </location>
</feature>
<feature type="transmembrane region" description="Helical" evidence="12">
    <location>
        <begin position="1103"/>
        <end position="1126"/>
    </location>
</feature>
<dbReference type="GO" id="GO:0016020">
    <property type="term" value="C:membrane"/>
    <property type="evidence" value="ECO:0007669"/>
    <property type="project" value="InterPro"/>
</dbReference>
<dbReference type="Gene3D" id="1.25.40.20">
    <property type="entry name" value="Ankyrin repeat-containing domain"/>
    <property type="match status" value="2"/>
</dbReference>
<evidence type="ECO:0000256" key="2">
    <source>
        <dbReference type="ARBA" id="ARBA00022670"/>
    </source>
</evidence>
<dbReference type="SUPFAM" id="SSF52743">
    <property type="entry name" value="Subtilisin-like"/>
    <property type="match status" value="1"/>
</dbReference>
<evidence type="ECO:0000256" key="3">
    <source>
        <dbReference type="ARBA" id="ARBA00022729"/>
    </source>
</evidence>
<organism evidence="15 16">
    <name type="scientific">Colletotrichum melonis</name>
    <dbReference type="NCBI Taxonomy" id="1209925"/>
    <lineage>
        <taxon>Eukaryota</taxon>
        <taxon>Fungi</taxon>
        <taxon>Dikarya</taxon>
        <taxon>Ascomycota</taxon>
        <taxon>Pezizomycotina</taxon>
        <taxon>Sordariomycetes</taxon>
        <taxon>Hypocreomycetidae</taxon>
        <taxon>Glomerellales</taxon>
        <taxon>Glomerellaceae</taxon>
        <taxon>Colletotrichum</taxon>
        <taxon>Colletotrichum acutatum species complex</taxon>
    </lineage>
</organism>
<gene>
    <name evidence="15" type="ORF">CMEL01_07472</name>
</gene>
<keyword evidence="10" id="KW-0175">Coiled coil</keyword>
<dbReference type="PROSITE" id="PS50297">
    <property type="entry name" value="ANK_REP_REGION"/>
    <property type="match status" value="4"/>
</dbReference>
<evidence type="ECO:0000256" key="12">
    <source>
        <dbReference type="SAM" id="Phobius"/>
    </source>
</evidence>
<evidence type="ECO:0000256" key="8">
    <source>
        <dbReference type="PROSITE-ProRule" id="PRU00023"/>
    </source>
</evidence>
<proteinExistence type="inferred from homology"/>
<feature type="coiled-coil region" evidence="10">
    <location>
        <begin position="1034"/>
        <end position="1061"/>
    </location>
</feature>
<protein>
    <submittedName>
        <fullName evidence="15">Serine endopeptidase</fullName>
    </submittedName>
</protein>
<feature type="active site" description="Charge relay system" evidence="9">
    <location>
        <position position="1361"/>
    </location>
</feature>
<dbReference type="SMART" id="SM00248">
    <property type="entry name" value="ANK"/>
    <property type="match status" value="7"/>
</dbReference>
<evidence type="ECO:0000259" key="13">
    <source>
        <dbReference type="Pfam" id="PF00082"/>
    </source>
</evidence>
<sequence>MRKLLNPPPGHSGNKKAQLEIRSRTGRTPILWASIYGFLDCVVLLIDAGADYNAQTWQSSATPLIAASFWGSEDIIEALLNNGNPKGCADLTLSDDDRRTALHAAVTGEHLEIAKLLLDAEATLTTLQDAFDQTPLHLAVDQGSESLIKLLARADVNVFGESRQTALHLACKKGDRKVALWLLEEKAEINAKDAEDNTPLHLAFHALLEVQEQLTLDSPAFSDLSVGDGPNAELQQQLDRLVATIHLLLDRDAQIKISNYKEETPLRLAAESGECSVFDRIVKSIEQKGMFISNDDVQAALSSVLRLEVQRRATLMTTLLESDSVEVASFGEEDAWKNTLNWAANDSELHGIAQLLLRKMLRKQEILPPCITAWSAIAWAAHEQLPEILFALISTSPGNPEMEEALTSAIKSTLELVEKADNREACDQLPLVLWLLITASKETKRLRGWLDQALSVVEKWQEVPPDVLPTSTQKSREDYEGISRVKTIDLRNPDRDDGHGRGNNDEAMPDTKKQVSGSNQRSFKPESLETLKDILRDPPFARVHKEPMHYDIPQSRIKGCPDDVLTKFKATIVQFHGAKGVSGTLEAKRPIRDVIYDVGPKEIMQTWTSMQTAVAELSGDAQKGKLECDFTWVHLPATNMDWMNDLLARIMKDEKCNPHQYYKAKSFFQESWVEVPDERSDSRIMRPRTVLRKPEKTEDKHEQSEETGNQKTKKKERSKQEHTNVVAKSAIYMPYFCFSVNLDDNPQAAADHDSLLEAYKTKSPQSIIHRSPTLDEWYYQFADDDDSLKDRAHRNRTQVVTQYWEAAAREDNAAHRRDLTSLVRVNQVWIWTIDNTTSCLFSNYQGTLVQGILDQLSKQAKHRGRKSQPRSAVEMSKLVVDYCIGSYERRPNLESQTPLFCAGLPENPRLVGEQQLSISQIYSNHMNKIGRAETALYSSFKDQKRMQIELERNVFRSRLERLFPKWLAQFGNDMEKAINEAEKLYSDIKDVRDELNILKSVAQYQRTVQRGLYNSQVKNTDLNAASVVSNIVELDDNAARIQSAQNEIAKIQAKLSGKQAELAGKQGKVLMVFTFATLLFLPLSFLSSLFALDVSSFLQTPAWAYLIIFLGSTMVSVVIGLVAFFWENITQSFMFRIFRGLVHIFRALVRFFWSLGLKLIIHHAQYDMVSIGPFLTTLEHTCSGAVMFAMQPSSIEWLAHGTDAERVAESRDFSKRGTRGKRGYKVKPGRSAYEARLKYNSNILHGASFSLKCGEGAIQLHQPSLDTIAIVTNAQNVWRLPSEGGLFENQRTSKQQQLPPGEPKHPVINELGRRSAEQANLESTSIASKSALLRASHEDTGVLRLHEENVTGANVRVAIMDAAIDVTAPGLTETNIAYTTNLRTGANNSAGSCDPHGTGNLGIAGGKGDRLWGYTGVAPDAIFEAIANSDCVNPINGDDQVNDFLHMYERHLDIISIPYSYELEYPGALWPALIERMFNNGTLVTTVAGNTGPGLYSIRAPTASRGGMAIGTYDTSLVPVYTWQGNWTAGGETGPVYYHPSDPTDTQVFDMPAQINLTLWWPGAFDPAALEGPQDVVSPCRPLPAGAKPPSDPATTILLQSRYECWSDPDDASLDITTKYGIPYVMGYAPNYAVHALSIPRMGSTNLSPSVRAAVNIGFDEASRLISLLAKHGRVDLSLTGDPSSANMNLSFIPNNQTGLTPSSWTTWGPALDTHMGVAVLGPSQYVAMPFPARLGGLGVWAGTSFSTPYLGGVAALVKSAHPEWSPRQIRNAIVATARPVDYNDGIPNFKVHAIKVPVQQQGGGRVDAWSAVRSVTTVNVTDLAFNDTDHRPPFLSFTLANTGVEELTYQLDHLPAGSGYVIDPANPYAFSLPNISDAFASLSISPTYLTLKGGESASVAVSIPSEPDLSDAASRLSFFGGYIAVQSSASEANLLTVPYTGYGGSLLNLPIIDRTQTKLIGVRLPDFAFIDVEPGRIFNATYNASVGIDENPIAYPDGIYPGFAFQQVVRSRLVTYSMVNTKTGEAPFHNDTAGTDAEPMTAAWFWGGSENNRTFVPAGSYVWEIIALRMNGDRENPTHFEFWRSDEWSLDYSLNSTGLPSV</sequence>
<evidence type="ECO:0000256" key="5">
    <source>
        <dbReference type="ARBA" id="ARBA00022801"/>
    </source>
</evidence>
<dbReference type="EMBL" id="MLGG01000057">
    <property type="protein sequence ID" value="KAK1450136.1"/>
    <property type="molecule type" value="Genomic_DNA"/>
</dbReference>
<feature type="region of interest" description="Disordered" evidence="11">
    <location>
        <begin position="683"/>
        <end position="722"/>
    </location>
</feature>
<keyword evidence="16" id="KW-1185">Reference proteome</keyword>
<dbReference type="GO" id="GO:0006508">
    <property type="term" value="P:proteolysis"/>
    <property type="evidence" value="ECO:0007669"/>
    <property type="project" value="UniProtKB-KW"/>
</dbReference>
<dbReference type="InterPro" id="IPR050745">
    <property type="entry name" value="Multifunctional_regulatory"/>
</dbReference>
<keyword evidence="2 9" id="KW-0645">Protease</keyword>
<dbReference type="PROSITE" id="PS51892">
    <property type="entry name" value="SUBTILASE"/>
    <property type="match status" value="1"/>
</dbReference>
<keyword evidence="12" id="KW-0812">Transmembrane</keyword>
<dbReference type="Gene3D" id="1.20.58.340">
    <property type="entry name" value="Magnesium transport protein CorA, transmembrane region"/>
    <property type="match status" value="1"/>
</dbReference>
<evidence type="ECO:0000256" key="1">
    <source>
        <dbReference type="ARBA" id="ARBA00011073"/>
    </source>
</evidence>
<dbReference type="Proteomes" id="UP001239795">
    <property type="component" value="Unassembled WGS sequence"/>
</dbReference>
<dbReference type="GO" id="GO:0046873">
    <property type="term" value="F:metal ion transmembrane transporter activity"/>
    <property type="evidence" value="ECO:0007669"/>
    <property type="project" value="InterPro"/>
</dbReference>
<dbReference type="Pfam" id="PF06280">
    <property type="entry name" value="fn3_5"/>
    <property type="match status" value="1"/>
</dbReference>
<keyword evidence="7 8" id="KW-0040">ANK repeat</keyword>
<feature type="compositionally biased region" description="Basic and acidic residues" evidence="11">
    <location>
        <begin position="474"/>
        <end position="513"/>
    </location>
</feature>
<dbReference type="PANTHER" id="PTHR24189">
    <property type="entry name" value="MYOTROPHIN"/>
    <property type="match status" value="1"/>
</dbReference>
<dbReference type="Pfam" id="PF00082">
    <property type="entry name" value="Peptidase_S8"/>
    <property type="match status" value="1"/>
</dbReference>
<keyword evidence="12" id="KW-0472">Membrane</keyword>
<dbReference type="Pfam" id="PF12796">
    <property type="entry name" value="Ank_2"/>
    <property type="match status" value="1"/>
</dbReference>
<comment type="caution">
    <text evidence="15">The sequence shown here is derived from an EMBL/GenBank/DDBJ whole genome shotgun (WGS) entry which is preliminary data.</text>
</comment>
<evidence type="ECO:0000313" key="16">
    <source>
        <dbReference type="Proteomes" id="UP001239795"/>
    </source>
</evidence>
<dbReference type="InterPro" id="IPR002523">
    <property type="entry name" value="MgTranspt_CorA/ZnTranspt_ZntB"/>
</dbReference>
<keyword evidence="3" id="KW-0732">Signal</keyword>
<dbReference type="InterPro" id="IPR000209">
    <property type="entry name" value="Peptidase_S8/S53_dom"/>
</dbReference>
<keyword evidence="6 9" id="KW-0720">Serine protease</keyword>
<feature type="compositionally biased region" description="Basic and acidic residues" evidence="11">
    <location>
        <begin position="692"/>
        <end position="704"/>
    </location>
</feature>
<feature type="domain" description="Peptidase S8/S53" evidence="13">
    <location>
        <begin position="1352"/>
        <end position="1785"/>
    </location>
</feature>
<dbReference type="PANTHER" id="PTHR24189:SF50">
    <property type="entry name" value="ANKYRIN REPEAT AND SOCS BOX PROTEIN 2"/>
    <property type="match status" value="1"/>
</dbReference>
<dbReference type="PROSITE" id="PS50088">
    <property type="entry name" value="ANK_REPEAT"/>
    <property type="match status" value="4"/>
</dbReference>
<dbReference type="Pfam" id="PF00023">
    <property type="entry name" value="Ank"/>
    <property type="match status" value="2"/>
</dbReference>
<evidence type="ECO:0000256" key="7">
    <source>
        <dbReference type="ARBA" id="ARBA00023043"/>
    </source>
</evidence>
<dbReference type="InterPro" id="IPR036770">
    <property type="entry name" value="Ankyrin_rpt-contain_sf"/>
</dbReference>
<dbReference type="Pfam" id="PF01544">
    <property type="entry name" value="CorA"/>
    <property type="match status" value="1"/>
</dbReference>
<reference evidence="15 16" key="1">
    <citation type="submission" date="2016-10" db="EMBL/GenBank/DDBJ databases">
        <title>The genome sequence of Colletotrichum fioriniae PJ7.</title>
        <authorList>
            <person name="Baroncelli R."/>
        </authorList>
    </citation>
    <scope>NUCLEOTIDE SEQUENCE [LARGE SCALE GENOMIC DNA]</scope>
    <source>
        <strain evidence="15">Col 31</strain>
    </source>
</reference>
<feature type="active site" description="Charge relay system" evidence="9">
    <location>
        <position position="1396"/>
    </location>
</feature>
<feature type="transmembrane region" description="Helical" evidence="12">
    <location>
        <begin position="1069"/>
        <end position="1091"/>
    </location>
</feature>
<dbReference type="InterPro" id="IPR036852">
    <property type="entry name" value="Peptidase_S8/S53_dom_sf"/>
</dbReference>
<dbReference type="InterPro" id="IPR010435">
    <property type="entry name" value="C5a/SBT2-like_Fn3"/>
</dbReference>
<dbReference type="InterPro" id="IPR015500">
    <property type="entry name" value="Peptidase_S8_subtilisin-rel"/>
</dbReference>
<accession>A0AAI9XJH8</accession>
<evidence type="ECO:0000256" key="4">
    <source>
        <dbReference type="ARBA" id="ARBA00022737"/>
    </source>
</evidence>
<keyword evidence="4" id="KW-0677">Repeat</keyword>
<dbReference type="Gene3D" id="3.40.50.200">
    <property type="entry name" value="Peptidase S8/S53 domain"/>
    <property type="match status" value="2"/>
</dbReference>
<evidence type="ECO:0000256" key="10">
    <source>
        <dbReference type="SAM" id="Coils"/>
    </source>
</evidence>
<evidence type="ECO:0000256" key="9">
    <source>
        <dbReference type="PROSITE-ProRule" id="PRU01240"/>
    </source>
</evidence>
<evidence type="ECO:0000313" key="15">
    <source>
        <dbReference type="EMBL" id="KAK1450136.1"/>
    </source>
</evidence>
<feature type="region of interest" description="Disordered" evidence="11">
    <location>
        <begin position="466"/>
        <end position="527"/>
    </location>
</feature>
<keyword evidence="12" id="KW-1133">Transmembrane helix</keyword>
<dbReference type="PRINTS" id="PR00723">
    <property type="entry name" value="SUBTILISIN"/>
</dbReference>
<feature type="repeat" description="ANK" evidence="8">
    <location>
        <begin position="162"/>
        <end position="194"/>
    </location>
</feature>
<evidence type="ECO:0000256" key="6">
    <source>
        <dbReference type="ARBA" id="ARBA00022825"/>
    </source>
</evidence>
<evidence type="ECO:0000256" key="11">
    <source>
        <dbReference type="SAM" id="MobiDB-lite"/>
    </source>
</evidence>
<comment type="similarity">
    <text evidence="1 9">Belongs to the peptidase S8 family.</text>
</comment>
<feature type="repeat" description="ANK" evidence="8">
    <location>
        <begin position="97"/>
        <end position="129"/>
    </location>
</feature>
<feature type="repeat" description="ANK" evidence="8">
    <location>
        <begin position="131"/>
        <end position="163"/>
    </location>
</feature>
<feature type="domain" description="C5a peptidase/Subtilisin-like protease SBT2-like Fn3-like" evidence="14">
    <location>
        <begin position="1825"/>
        <end position="1941"/>
    </location>
</feature>